<accession>A0ACC3C7P8</accession>
<organism evidence="1 2">
    <name type="scientific">Pyropia yezoensis</name>
    <name type="common">Susabi-nori</name>
    <name type="synonym">Porphyra yezoensis</name>
    <dbReference type="NCBI Taxonomy" id="2788"/>
    <lineage>
        <taxon>Eukaryota</taxon>
        <taxon>Rhodophyta</taxon>
        <taxon>Bangiophyceae</taxon>
        <taxon>Bangiales</taxon>
        <taxon>Bangiaceae</taxon>
        <taxon>Pyropia</taxon>
    </lineage>
</organism>
<dbReference type="EMBL" id="CM020619">
    <property type="protein sequence ID" value="KAK1865991.1"/>
    <property type="molecule type" value="Genomic_DNA"/>
</dbReference>
<dbReference type="Proteomes" id="UP000798662">
    <property type="component" value="Chromosome 2"/>
</dbReference>
<proteinExistence type="predicted"/>
<comment type="caution">
    <text evidence="1">The sequence shown here is derived from an EMBL/GenBank/DDBJ whole genome shotgun (WGS) entry which is preliminary data.</text>
</comment>
<gene>
    <name evidence="1" type="ORF">I4F81_008512</name>
</gene>
<name>A0ACC3C7P8_PYRYE</name>
<protein>
    <submittedName>
        <fullName evidence="1">Uncharacterized protein</fullName>
    </submittedName>
</protein>
<reference evidence="1" key="1">
    <citation type="submission" date="2019-11" db="EMBL/GenBank/DDBJ databases">
        <title>Nori genome reveals adaptations in red seaweeds to the harsh intertidal environment.</title>
        <authorList>
            <person name="Wang D."/>
            <person name="Mao Y."/>
        </authorList>
    </citation>
    <scope>NUCLEOTIDE SEQUENCE</scope>
    <source>
        <tissue evidence="1">Gametophyte</tissue>
    </source>
</reference>
<evidence type="ECO:0000313" key="2">
    <source>
        <dbReference type="Proteomes" id="UP000798662"/>
    </source>
</evidence>
<sequence length="426" mass="46100">METSFCAFPVRQRPCACLQSYVFSGLFSSLPRPAAMDASRTPETRLQLLIQLDGLFEALAGTGLVGAAAPAADAADIKGTAQLAVMPTGFALLCVAAMLFRVAGRDKGPPPRRLATVVGVTSVGWAAFLAAVAATDWLRLSAMGNGVLGGAAGVLAVFGVGQLACIRAMVVRGQHPGGDDVPTKGFTKSLGRKVTARACSTLDDVTLSTTQLRQSIWLLGRGSRGLHTTGPEGETEQALARKLLSCAFYATRWDLNSLRHRAQDSSDLTVELSQRYRRDLFLKDSPVDPVSNSDLILAFLVVVPEAVAVLLLLLQRRGPPHRRSRWRWRNALVQALVVIAGAIALVGVGYQDRQEHLGHTWRAATVRTGTLLEVNETEQKYMRKTHIDYRGHIVTRCETLFLVAQTGYRPHVTRRLLVVSVVAFAV</sequence>
<evidence type="ECO:0000313" key="1">
    <source>
        <dbReference type="EMBL" id="KAK1865991.1"/>
    </source>
</evidence>
<keyword evidence="2" id="KW-1185">Reference proteome</keyword>